<feature type="region of interest" description="Disordered" evidence="1">
    <location>
        <begin position="211"/>
        <end position="231"/>
    </location>
</feature>
<dbReference type="PANTHER" id="PTHR40763:SF4">
    <property type="entry name" value="DUF1707 DOMAIN-CONTAINING PROTEIN"/>
    <property type="match status" value="1"/>
</dbReference>
<reference evidence="3 4" key="1">
    <citation type="submission" date="2020-02" db="EMBL/GenBank/DDBJ databases">
        <title>Whole-genome analyses of novel actinobacteria.</title>
        <authorList>
            <person name="Sahin N."/>
        </authorList>
    </citation>
    <scope>NUCLEOTIDE SEQUENCE [LARGE SCALE GENOMIC DNA]</scope>
    <source>
        <strain evidence="3 4">KC13</strain>
    </source>
</reference>
<dbReference type="InterPro" id="IPR012551">
    <property type="entry name" value="DUF1707_SHOCT-like"/>
</dbReference>
<gene>
    <name evidence="3" type="ORF">G5C66_16635</name>
</gene>
<evidence type="ECO:0000313" key="3">
    <source>
        <dbReference type="EMBL" id="NGN94360.1"/>
    </source>
</evidence>
<feature type="domain" description="DUF1707" evidence="2">
    <location>
        <begin position="17"/>
        <end position="69"/>
    </location>
</feature>
<keyword evidence="4" id="KW-1185">Reference proteome</keyword>
<dbReference type="RefSeq" id="WP_165112085.1">
    <property type="nucleotide sequence ID" value="NZ_JAALAA010000014.1"/>
</dbReference>
<comment type="caution">
    <text evidence="3">The sequence shown here is derived from an EMBL/GenBank/DDBJ whole genome shotgun (WGS) entry which is preliminary data.</text>
</comment>
<dbReference type="AlphaFoldDB" id="A0A6M1R358"/>
<organism evidence="3 4">
    <name type="scientific">Nocardioides turkmenicus</name>
    <dbReference type="NCBI Taxonomy" id="2711220"/>
    <lineage>
        <taxon>Bacteria</taxon>
        <taxon>Bacillati</taxon>
        <taxon>Actinomycetota</taxon>
        <taxon>Actinomycetes</taxon>
        <taxon>Propionibacteriales</taxon>
        <taxon>Nocardioidaceae</taxon>
        <taxon>Nocardioides</taxon>
    </lineage>
</organism>
<evidence type="ECO:0000256" key="1">
    <source>
        <dbReference type="SAM" id="MobiDB-lite"/>
    </source>
</evidence>
<name>A0A6M1R358_9ACTN</name>
<proteinExistence type="predicted"/>
<dbReference type="EMBL" id="JAALAA010000014">
    <property type="protein sequence ID" value="NGN94360.1"/>
    <property type="molecule type" value="Genomic_DNA"/>
</dbReference>
<dbReference type="PANTHER" id="PTHR40763">
    <property type="entry name" value="MEMBRANE PROTEIN-RELATED"/>
    <property type="match status" value="1"/>
</dbReference>
<protein>
    <submittedName>
        <fullName evidence="3">DUF1707 domain-containing protein</fullName>
    </submittedName>
</protein>
<dbReference type="Proteomes" id="UP000483261">
    <property type="component" value="Unassembled WGS sequence"/>
</dbReference>
<dbReference type="Pfam" id="PF08044">
    <property type="entry name" value="DUF1707"/>
    <property type="match status" value="1"/>
</dbReference>
<sequence>MGTTPEPFRDQFPDPNLRISDADRHKVADILREAAGEGRLEIDELDDRLEATFKAKTYADLIPITVDLPAAGTPAPPVPVAKPDAGSSPAVFADKPIESQLYVAIMSGVDRRGVWTVPATGNVIALMGGAELDMRQAQFSAQETVIYANAIMGGVNITVGPDVQVVMQGVGIMGGYVGPRGIEPTGGPVLRVKGLALMGGVTVIRKPLKGAKGPRQLRLPPPHELPPHGMH</sequence>
<evidence type="ECO:0000259" key="2">
    <source>
        <dbReference type="Pfam" id="PF08044"/>
    </source>
</evidence>
<evidence type="ECO:0000313" key="4">
    <source>
        <dbReference type="Proteomes" id="UP000483261"/>
    </source>
</evidence>
<accession>A0A6M1R358</accession>